<organism evidence="1 2">
    <name type="scientific">Paenibacillus radicis</name>
    <name type="common">ex Xue et al. 2023</name>
    <dbReference type="NCBI Taxonomy" id="2972489"/>
    <lineage>
        <taxon>Bacteria</taxon>
        <taxon>Bacillati</taxon>
        <taxon>Bacillota</taxon>
        <taxon>Bacilli</taxon>
        <taxon>Bacillales</taxon>
        <taxon>Paenibacillaceae</taxon>
        <taxon>Paenibacillus</taxon>
    </lineage>
</organism>
<comment type="caution">
    <text evidence="1">The sequence shown here is derived from an EMBL/GenBank/DDBJ whole genome shotgun (WGS) entry which is preliminary data.</text>
</comment>
<dbReference type="Proteomes" id="UP001300012">
    <property type="component" value="Unassembled WGS sequence"/>
</dbReference>
<dbReference type="RefSeq" id="WP_258217045.1">
    <property type="nucleotide sequence ID" value="NZ_JANQBD010000028.1"/>
</dbReference>
<gene>
    <name evidence="1" type="ORF">NV381_30270</name>
</gene>
<proteinExistence type="predicted"/>
<name>A0ABT1YQP1_9BACL</name>
<sequence>MKIYVVIALRGEQMDNVFVSTEEEKVLALTPSDFDECDALFLEVWEDDAKIDDYRLQ</sequence>
<evidence type="ECO:0000313" key="1">
    <source>
        <dbReference type="EMBL" id="MCR8635499.1"/>
    </source>
</evidence>
<evidence type="ECO:0000313" key="2">
    <source>
        <dbReference type="Proteomes" id="UP001300012"/>
    </source>
</evidence>
<dbReference type="EMBL" id="JANQBD010000028">
    <property type="protein sequence ID" value="MCR8635499.1"/>
    <property type="molecule type" value="Genomic_DNA"/>
</dbReference>
<reference evidence="1 2" key="1">
    <citation type="submission" date="2022-08" db="EMBL/GenBank/DDBJ databases">
        <title>Paenibacillus endoradicis sp. nov., Paenibacillus radicibacter sp. nov and Paenibacillus pararadicis sp. nov., three cold-adapted plant growth-promoting bacteria isolated from root of Larix gmelinii in Great Khingan.</title>
        <authorList>
            <person name="Xue H."/>
        </authorList>
    </citation>
    <scope>NUCLEOTIDE SEQUENCE [LARGE SCALE GENOMIC DNA]</scope>
    <source>
        <strain evidence="1 2">N5-1-1-5</strain>
    </source>
</reference>
<accession>A0ABT1YQP1</accession>
<keyword evidence="2" id="KW-1185">Reference proteome</keyword>
<protein>
    <submittedName>
        <fullName evidence="1">Uncharacterized protein</fullName>
    </submittedName>
</protein>